<gene>
    <name evidence="3" type="ORF">K435DRAFT_874272</name>
</gene>
<dbReference type="Proteomes" id="UP000297245">
    <property type="component" value="Unassembled WGS sequence"/>
</dbReference>
<dbReference type="InterPro" id="IPR051681">
    <property type="entry name" value="Ser/Thr_Kinases-Pseudokinases"/>
</dbReference>
<dbReference type="PROSITE" id="PS50011">
    <property type="entry name" value="PROTEIN_KINASE_DOM"/>
    <property type="match status" value="1"/>
</dbReference>
<dbReference type="Gene3D" id="1.10.510.10">
    <property type="entry name" value="Transferase(Phosphotransferase) domain 1"/>
    <property type="match status" value="1"/>
</dbReference>
<dbReference type="OrthoDB" id="3248549at2759"/>
<organism evidence="3 4">
    <name type="scientific">Dendrothele bispora (strain CBS 962.96)</name>
    <dbReference type="NCBI Taxonomy" id="1314807"/>
    <lineage>
        <taxon>Eukaryota</taxon>
        <taxon>Fungi</taxon>
        <taxon>Dikarya</taxon>
        <taxon>Basidiomycota</taxon>
        <taxon>Agaricomycotina</taxon>
        <taxon>Agaricomycetes</taxon>
        <taxon>Agaricomycetidae</taxon>
        <taxon>Agaricales</taxon>
        <taxon>Agaricales incertae sedis</taxon>
        <taxon>Dendrothele</taxon>
    </lineage>
</organism>
<dbReference type="GO" id="GO:0005524">
    <property type="term" value="F:ATP binding"/>
    <property type="evidence" value="ECO:0007669"/>
    <property type="project" value="InterPro"/>
</dbReference>
<dbReference type="InterPro" id="IPR011009">
    <property type="entry name" value="Kinase-like_dom_sf"/>
</dbReference>
<evidence type="ECO:0000313" key="3">
    <source>
        <dbReference type="EMBL" id="THU80549.1"/>
    </source>
</evidence>
<dbReference type="InterPro" id="IPR008271">
    <property type="entry name" value="Ser/Thr_kinase_AS"/>
</dbReference>
<dbReference type="SMART" id="SM00220">
    <property type="entry name" value="S_TKc"/>
    <property type="match status" value="1"/>
</dbReference>
<name>A0A4S8KX41_DENBC</name>
<dbReference type="AlphaFoldDB" id="A0A4S8KX41"/>
<dbReference type="GO" id="GO:0004674">
    <property type="term" value="F:protein serine/threonine kinase activity"/>
    <property type="evidence" value="ECO:0007669"/>
    <property type="project" value="TreeGrafter"/>
</dbReference>
<accession>A0A4S8KX41</accession>
<keyword evidence="3" id="KW-0418">Kinase</keyword>
<protein>
    <submittedName>
        <fullName evidence="3">Kinase-like protein</fullName>
    </submittedName>
</protein>
<feature type="region of interest" description="Disordered" evidence="1">
    <location>
        <begin position="72"/>
        <end position="106"/>
    </location>
</feature>
<proteinExistence type="predicted"/>
<dbReference type="PROSITE" id="PS00108">
    <property type="entry name" value="PROTEIN_KINASE_ST"/>
    <property type="match status" value="1"/>
</dbReference>
<dbReference type="InterPro" id="IPR000719">
    <property type="entry name" value="Prot_kinase_dom"/>
</dbReference>
<dbReference type="Pfam" id="PF07714">
    <property type="entry name" value="PK_Tyr_Ser-Thr"/>
    <property type="match status" value="1"/>
</dbReference>
<reference evidence="3 4" key="1">
    <citation type="journal article" date="2019" name="Nat. Ecol. Evol.">
        <title>Megaphylogeny resolves global patterns of mushroom evolution.</title>
        <authorList>
            <person name="Varga T."/>
            <person name="Krizsan K."/>
            <person name="Foldi C."/>
            <person name="Dima B."/>
            <person name="Sanchez-Garcia M."/>
            <person name="Sanchez-Ramirez S."/>
            <person name="Szollosi G.J."/>
            <person name="Szarkandi J.G."/>
            <person name="Papp V."/>
            <person name="Albert L."/>
            <person name="Andreopoulos W."/>
            <person name="Angelini C."/>
            <person name="Antonin V."/>
            <person name="Barry K.W."/>
            <person name="Bougher N.L."/>
            <person name="Buchanan P."/>
            <person name="Buyck B."/>
            <person name="Bense V."/>
            <person name="Catcheside P."/>
            <person name="Chovatia M."/>
            <person name="Cooper J."/>
            <person name="Damon W."/>
            <person name="Desjardin D."/>
            <person name="Finy P."/>
            <person name="Geml J."/>
            <person name="Haridas S."/>
            <person name="Hughes K."/>
            <person name="Justo A."/>
            <person name="Karasinski D."/>
            <person name="Kautmanova I."/>
            <person name="Kiss B."/>
            <person name="Kocsube S."/>
            <person name="Kotiranta H."/>
            <person name="LaButti K.M."/>
            <person name="Lechner B.E."/>
            <person name="Liimatainen K."/>
            <person name="Lipzen A."/>
            <person name="Lukacs Z."/>
            <person name="Mihaltcheva S."/>
            <person name="Morgado L.N."/>
            <person name="Niskanen T."/>
            <person name="Noordeloos M.E."/>
            <person name="Ohm R.A."/>
            <person name="Ortiz-Santana B."/>
            <person name="Ovrebo C."/>
            <person name="Racz N."/>
            <person name="Riley R."/>
            <person name="Savchenko A."/>
            <person name="Shiryaev A."/>
            <person name="Soop K."/>
            <person name="Spirin V."/>
            <person name="Szebenyi C."/>
            <person name="Tomsovsky M."/>
            <person name="Tulloss R.E."/>
            <person name="Uehling J."/>
            <person name="Grigoriev I.V."/>
            <person name="Vagvolgyi C."/>
            <person name="Papp T."/>
            <person name="Martin F.M."/>
            <person name="Miettinen O."/>
            <person name="Hibbett D.S."/>
            <person name="Nagy L.G."/>
        </authorList>
    </citation>
    <scope>NUCLEOTIDE SEQUENCE [LARGE SCALE GENOMIC DNA]</scope>
    <source>
        <strain evidence="3 4">CBS 962.96</strain>
    </source>
</reference>
<evidence type="ECO:0000256" key="1">
    <source>
        <dbReference type="SAM" id="MobiDB-lite"/>
    </source>
</evidence>
<dbReference type="SUPFAM" id="SSF56112">
    <property type="entry name" value="Protein kinase-like (PK-like)"/>
    <property type="match status" value="1"/>
</dbReference>
<evidence type="ECO:0000313" key="4">
    <source>
        <dbReference type="Proteomes" id="UP000297245"/>
    </source>
</evidence>
<dbReference type="InterPro" id="IPR001245">
    <property type="entry name" value="Ser-Thr/Tyr_kinase_cat_dom"/>
</dbReference>
<keyword evidence="4" id="KW-1185">Reference proteome</keyword>
<dbReference type="EMBL" id="ML179894">
    <property type="protein sequence ID" value="THU80549.1"/>
    <property type="molecule type" value="Genomic_DNA"/>
</dbReference>
<sequence>MPGSQEKDINEFMDFWKAYMRIHDGQDLRMFAAAVLTRRIPTTLQLPPPKRSQTTGLSSTWSGKRLREEILDSVDEGSSTSADGPVSSKRQKTSDSHILPETSAHNSVGNSAVSGDLSFFHHPQVLQIFEYLVSVNPTLEKSTQVQSQFMNSLDSWWTGSFETVDFLREISEWLNLSEQFLEGLVRLLALKDGTAMQLFALSSSAKATVCAVTCTDDLRQAIVGDVDILINSPSVWAPGIIQLLQLELDNPASNLFYRKMCMKQLRRLSKKFQVLPPSLILEDIATMDSRATTGGGFADIWRGTFNGQMVCLKVLRIFLRSDGATRNKVINDFCREALIWRQLKHPNVLPFLGVNTELFSPSFCLVSPSMSNSDLIHYSKIHPDYDRINAIKQLADGMNYLHSFQPPIVHGDIKGANILISDNHQCCLADFGLAVATESQSLGGTTTNGVRGSTRWLAPELFDLDAAPNVQNLTPRDIYAFGCTAYEILAGHVPFVNLSPDAKIMMAVLRGVRPSRPDSPLCHDYIWNLVEKCWAQEASSRPRSEQICEALIRDGVN</sequence>
<keyword evidence="3" id="KW-0808">Transferase</keyword>
<evidence type="ECO:0000259" key="2">
    <source>
        <dbReference type="PROSITE" id="PS50011"/>
    </source>
</evidence>
<feature type="domain" description="Protein kinase" evidence="2">
    <location>
        <begin position="286"/>
        <end position="557"/>
    </location>
</feature>
<dbReference type="PANTHER" id="PTHR44329">
    <property type="entry name" value="SERINE/THREONINE-PROTEIN KINASE TNNI3K-RELATED"/>
    <property type="match status" value="1"/>
</dbReference>